<feature type="transmembrane region" description="Helical" evidence="7">
    <location>
        <begin position="216"/>
        <end position="234"/>
    </location>
</feature>
<evidence type="ECO:0000256" key="7">
    <source>
        <dbReference type="SAM" id="Phobius"/>
    </source>
</evidence>
<feature type="transmembrane region" description="Helical" evidence="7">
    <location>
        <begin position="158"/>
        <end position="177"/>
    </location>
</feature>
<feature type="domain" description="EamA" evidence="8">
    <location>
        <begin position="17"/>
        <end position="145"/>
    </location>
</feature>
<feature type="transmembrane region" description="Helical" evidence="7">
    <location>
        <begin position="40"/>
        <end position="62"/>
    </location>
</feature>
<evidence type="ECO:0000256" key="5">
    <source>
        <dbReference type="ARBA" id="ARBA00022989"/>
    </source>
</evidence>
<feature type="transmembrane region" description="Helical" evidence="7">
    <location>
        <begin position="74"/>
        <end position="94"/>
    </location>
</feature>
<feature type="transmembrane region" description="Helical" evidence="7">
    <location>
        <begin position="246"/>
        <end position="266"/>
    </location>
</feature>
<feature type="transmembrane region" description="Helical" evidence="7">
    <location>
        <begin position="14"/>
        <end position="34"/>
    </location>
</feature>
<accession>A0A1M6PA42</accession>
<evidence type="ECO:0000256" key="1">
    <source>
        <dbReference type="ARBA" id="ARBA00004651"/>
    </source>
</evidence>
<dbReference type="PANTHER" id="PTHR42920">
    <property type="entry name" value="OS03G0707200 PROTEIN-RELATED"/>
    <property type="match status" value="1"/>
</dbReference>
<dbReference type="RefSeq" id="WP_073149599.1">
    <property type="nucleotide sequence ID" value="NZ_FRAG01000022.1"/>
</dbReference>
<keyword evidence="10" id="KW-1185">Reference proteome</keyword>
<dbReference type="InterPro" id="IPR037185">
    <property type="entry name" value="EmrE-like"/>
</dbReference>
<dbReference type="PANTHER" id="PTHR42920:SF5">
    <property type="entry name" value="EAMA DOMAIN-CONTAINING PROTEIN"/>
    <property type="match status" value="1"/>
</dbReference>
<feature type="transmembrane region" description="Helical" evidence="7">
    <location>
        <begin position="184"/>
        <end position="204"/>
    </location>
</feature>
<dbReference type="OrthoDB" id="9804865at2"/>
<feature type="transmembrane region" description="Helical" evidence="7">
    <location>
        <begin position="128"/>
        <end position="146"/>
    </location>
</feature>
<feature type="transmembrane region" description="Helical" evidence="7">
    <location>
        <begin position="100"/>
        <end position="121"/>
    </location>
</feature>
<evidence type="ECO:0000256" key="3">
    <source>
        <dbReference type="ARBA" id="ARBA00022475"/>
    </source>
</evidence>
<comment type="subcellular location">
    <subcellularLocation>
        <location evidence="1">Cell membrane</location>
        <topology evidence="1">Multi-pass membrane protein</topology>
    </subcellularLocation>
</comment>
<evidence type="ECO:0000313" key="10">
    <source>
        <dbReference type="Proteomes" id="UP000184465"/>
    </source>
</evidence>
<keyword evidence="6 7" id="KW-0472">Membrane</keyword>
<dbReference type="STRING" id="1121301.SAMN02745912_02081"/>
<gene>
    <name evidence="9" type="ORF">SAMN02745912_02081</name>
</gene>
<name>A0A1M6PA42_PARC5</name>
<dbReference type="EMBL" id="FRAG01000022">
    <property type="protein sequence ID" value="SHK04797.1"/>
    <property type="molecule type" value="Genomic_DNA"/>
</dbReference>
<keyword evidence="3" id="KW-1003">Cell membrane</keyword>
<evidence type="ECO:0000256" key="4">
    <source>
        <dbReference type="ARBA" id="ARBA00022692"/>
    </source>
</evidence>
<dbReference type="InterPro" id="IPR051258">
    <property type="entry name" value="Diverse_Substrate_Transporter"/>
</dbReference>
<dbReference type="AlphaFoldDB" id="A0A1M6PA42"/>
<dbReference type="InterPro" id="IPR000620">
    <property type="entry name" value="EamA_dom"/>
</dbReference>
<evidence type="ECO:0000313" key="9">
    <source>
        <dbReference type="EMBL" id="SHK04797.1"/>
    </source>
</evidence>
<evidence type="ECO:0000259" key="8">
    <source>
        <dbReference type="Pfam" id="PF00892"/>
    </source>
</evidence>
<evidence type="ECO:0000256" key="2">
    <source>
        <dbReference type="ARBA" id="ARBA00007362"/>
    </source>
</evidence>
<feature type="transmembrane region" description="Helical" evidence="7">
    <location>
        <begin position="272"/>
        <end position="294"/>
    </location>
</feature>
<evidence type="ECO:0000256" key="6">
    <source>
        <dbReference type="ARBA" id="ARBA00023136"/>
    </source>
</evidence>
<reference evidence="9 10" key="1">
    <citation type="submission" date="2016-11" db="EMBL/GenBank/DDBJ databases">
        <authorList>
            <person name="Jaros S."/>
            <person name="Januszkiewicz K."/>
            <person name="Wedrychowicz H."/>
        </authorList>
    </citation>
    <scope>NUCLEOTIDE SEQUENCE [LARGE SCALE GENOMIC DNA]</scope>
    <source>
        <strain evidence="9 10">DSM 15212</strain>
    </source>
</reference>
<protein>
    <submittedName>
        <fullName evidence="9">Permease of the drug/metabolite transporter (DMT) superfamily</fullName>
    </submittedName>
</protein>
<proteinExistence type="inferred from homology"/>
<dbReference type="Proteomes" id="UP000184465">
    <property type="component" value="Unassembled WGS sequence"/>
</dbReference>
<keyword evidence="5 7" id="KW-1133">Transmembrane helix</keyword>
<sequence>MSEQIKIYDKKKNLMLDLSLLLVALVWGGSFVALKNALDVISPLFLMAIRFTATFIIMSIIFNKKLKIIGKKDIRAGTIIGLFVFLAFTAQAYGLKYTTVSKQAFLVGTNVVIVPFLTWIIHKKSPGWEALTGAVLSCIGIGLLTLQGYNISINIGDVLSLGCAFFIAASIVAIDYFSSDSDPITLVITQMGAAALFFIIIAFVCEPIPKNITTDVIFSLSYIVLLATIGAFLIQNVAQKYIPPTHTAIILCMESVFATLLAALILKEKMTVFMVLGCLLILLSILISETKLSFFKRAKMSLREQ</sequence>
<keyword evidence="4 7" id="KW-0812">Transmembrane</keyword>
<feature type="domain" description="EamA" evidence="8">
    <location>
        <begin position="155"/>
        <end position="287"/>
    </location>
</feature>
<organism evidence="9 10">
    <name type="scientific">Paramaledivibacter caminithermalis (strain DSM 15212 / CIP 107654 / DViRD3)</name>
    <name type="common">Clostridium caminithermale</name>
    <dbReference type="NCBI Taxonomy" id="1121301"/>
    <lineage>
        <taxon>Bacteria</taxon>
        <taxon>Bacillati</taxon>
        <taxon>Bacillota</taxon>
        <taxon>Clostridia</taxon>
        <taxon>Peptostreptococcales</taxon>
        <taxon>Caminicellaceae</taxon>
        <taxon>Paramaledivibacter</taxon>
    </lineage>
</organism>
<dbReference type="Pfam" id="PF00892">
    <property type="entry name" value="EamA"/>
    <property type="match status" value="2"/>
</dbReference>
<dbReference type="GO" id="GO:0005886">
    <property type="term" value="C:plasma membrane"/>
    <property type="evidence" value="ECO:0007669"/>
    <property type="project" value="UniProtKB-SubCell"/>
</dbReference>
<dbReference type="SUPFAM" id="SSF103481">
    <property type="entry name" value="Multidrug resistance efflux transporter EmrE"/>
    <property type="match status" value="2"/>
</dbReference>
<comment type="similarity">
    <text evidence="2">Belongs to the EamA transporter family.</text>
</comment>